<keyword evidence="2" id="KW-1185">Reference proteome</keyword>
<protein>
    <submittedName>
        <fullName evidence="1">Uncharacterized protein</fullName>
    </submittedName>
</protein>
<gene>
    <name evidence="1" type="ORF">NQ317_012455</name>
</gene>
<sequence>MSNKKNEIIKKESLVQAIVVDDTFDDEFVPISDDIPHYKFTKNREGWTITMKVNIIVSESCHSFGDCLRDLDAKGLLSRRFCFIEPGTVSNIQLLPLIKKHNETVIKDKGAAMTILLQEAGIGYEIFLDNPSVSVLHNLKDTHIAICSSPVLPLFSDNFDFQTKDDFVGGLIMNEEILGSTVYYHVLKGSQFGRGTKS</sequence>
<comment type="caution">
    <text evidence="1">The sequence shown here is derived from an EMBL/GenBank/DDBJ whole genome shotgun (WGS) entry which is preliminary data.</text>
</comment>
<proteinExistence type="predicted"/>
<dbReference type="PANTHER" id="PTHR45887">
    <property type="entry name" value="TRANSLATION INITIATION FACTOR EIF-2B SUBUNIT EPSILON"/>
    <property type="match status" value="1"/>
</dbReference>
<evidence type="ECO:0000313" key="1">
    <source>
        <dbReference type="EMBL" id="KAJ8975017.1"/>
    </source>
</evidence>
<dbReference type="EMBL" id="JAPWTJ010000889">
    <property type="protein sequence ID" value="KAJ8975017.1"/>
    <property type="molecule type" value="Genomic_DNA"/>
</dbReference>
<organism evidence="1 2">
    <name type="scientific">Molorchus minor</name>
    <dbReference type="NCBI Taxonomy" id="1323400"/>
    <lineage>
        <taxon>Eukaryota</taxon>
        <taxon>Metazoa</taxon>
        <taxon>Ecdysozoa</taxon>
        <taxon>Arthropoda</taxon>
        <taxon>Hexapoda</taxon>
        <taxon>Insecta</taxon>
        <taxon>Pterygota</taxon>
        <taxon>Neoptera</taxon>
        <taxon>Endopterygota</taxon>
        <taxon>Coleoptera</taxon>
        <taxon>Polyphaga</taxon>
        <taxon>Cucujiformia</taxon>
        <taxon>Chrysomeloidea</taxon>
        <taxon>Cerambycidae</taxon>
        <taxon>Lamiinae</taxon>
        <taxon>Monochamini</taxon>
        <taxon>Molorchus</taxon>
    </lineage>
</organism>
<name>A0ABQ9JBE7_9CUCU</name>
<dbReference type="Proteomes" id="UP001162164">
    <property type="component" value="Unassembled WGS sequence"/>
</dbReference>
<accession>A0ABQ9JBE7</accession>
<dbReference type="InterPro" id="IPR051956">
    <property type="entry name" value="eIF2B_epsilon"/>
</dbReference>
<dbReference type="PANTHER" id="PTHR45887:SF1">
    <property type="entry name" value="TRANSLATION INITIATION FACTOR EIF-2B SUBUNIT EPSILON"/>
    <property type="match status" value="1"/>
</dbReference>
<reference evidence="1" key="1">
    <citation type="journal article" date="2023" name="Insect Mol. Biol.">
        <title>Genome sequencing provides insights into the evolution of gene families encoding plant cell wall-degrading enzymes in longhorned beetles.</title>
        <authorList>
            <person name="Shin N.R."/>
            <person name="Okamura Y."/>
            <person name="Kirsch R."/>
            <person name="Pauchet Y."/>
        </authorList>
    </citation>
    <scope>NUCLEOTIDE SEQUENCE</scope>
    <source>
        <strain evidence="1">MMC_N1</strain>
    </source>
</reference>
<evidence type="ECO:0000313" key="2">
    <source>
        <dbReference type="Proteomes" id="UP001162164"/>
    </source>
</evidence>